<proteinExistence type="predicted"/>
<evidence type="ECO:0000256" key="1">
    <source>
        <dbReference type="SAM" id="MobiDB-lite"/>
    </source>
</evidence>
<gene>
    <name evidence="2" type="ORF">P691DRAFT_566693</name>
</gene>
<evidence type="ECO:0000313" key="3">
    <source>
        <dbReference type="Proteomes" id="UP000807342"/>
    </source>
</evidence>
<name>A0A9P6BXJ5_9AGAR</name>
<dbReference type="AlphaFoldDB" id="A0A9P6BXJ5"/>
<protein>
    <submittedName>
        <fullName evidence="2">Uncharacterized protein</fullName>
    </submittedName>
</protein>
<feature type="region of interest" description="Disordered" evidence="1">
    <location>
        <begin position="64"/>
        <end position="85"/>
    </location>
</feature>
<dbReference type="Proteomes" id="UP000807342">
    <property type="component" value="Unassembled WGS sequence"/>
</dbReference>
<feature type="compositionally biased region" description="Basic and acidic residues" evidence="1">
    <location>
        <begin position="64"/>
        <end position="79"/>
    </location>
</feature>
<comment type="caution">
    <text evidence="2">The sequence shown here is derived from an EMBL/GenBank/DDBJ whole genome shotgun (WGS) entry which is preliminary data.</text>
</comment>
<sequence>MNWCRGSRDAQPGYGRRGDRGRSNGSRRLRAERSNGGRKITWYFRTGTVSALSLAAAMYLPTQGRRESGNVRRETKIQDVNDACG</sequence>
<reference evidence="2" key="1">
    <citation type="submission" date="2020-11" db="EMBL/GenBank/DDBJ databases">
        <authorList>
            <consortium name="DOE Joint Genome Institute"/>
            <person name="Ahrendt S."/>
            <person name="Riley R."/>
            <person name="Andreopoulos W."/>
            <person name="Labutti K."/>
            <person name="Pangilinan J."/>
            <person name="Ruiz-Duenas F.J."/>
            <person name="Barrasa J.M."/>
            <person name="Sanchez-Garcia M."/>
            <person name="Camarero S."/>
            <person name="Miyauchi S."/>
            <person name="Serrano A."/>
            <person name="Linde D."/>
            <person name="Babiker R."/>
            <person name="Drula E."/>
            <person name="Ayuso-Fernandez I."/>
            <person name="Pacheco R."/>
            <person name="Padilla G."/>
            <person name="Ferreira P."/>
            <person name="Barriuso J."/>
            <person name="Kellner H."/>
            <person name="Castanera R."/>
            <person name="Alfaro M."/>
            <person name="Ramirez L."/>
            <person name="Pisabarro A.G."/>
            <person name="Kuo A."/>
            <person name="Tritt A."/>
            <person name="Lipzen A."/>
            <person name="He G."/>
            <person name="Yan M."/>
            <person name="Ng V."/>
            <person name="Cullen D."/>
            <person name="Martin F."/>
            <person name="Rosso M.-N."/>
            <person name="Henrissat B."/>
            <person name="Hibbett D."/>
            <person name="Martinez A.T."/>
            <person name="Grigoriev I.V."/>
        </authorList>
    </citation>
    <scope>NUCLEOTIDE SEQUENCE</scope>
    <source>
        <strain evidence="2">MF-IS2</strain>
    </source>
</reference>
<dbReference type="EMBL" id="MU151856">
    <property type="protein sequence ID" value="KAF9441578.1"/>
    <property type="molecule type" value="Genomic_DNA"/>
</dbReference>
<accession>A0A9P6BXJ5</accession>
<evidence type="ECO:0000313" key="2">
    <source>
        <dbReference type="EMBL" id="KAF9441578.1"/>
    </source>
</evidence>
<keyword evidence="3" id="KW-1185">Reference proteome</keyword>
<feature type="region of interest" description="Disordered" evidence="1">
    <location>
        <begin position="1"/>
        <end position="34"/>
    </location>
</feature>
<organism evidence="2 3">
    <name type="scientific">Macrolepiota fuliginosa MF-IS2</name>
    <dbReference type="NCBI Taxonomy" id="1400762"/>
    <lineage>
        <taxon>Eukaryota</taxon>
        <taxon>Fungi</taxon>
        <taxon>Dikarya</taxon>
        <taxon>Basidiomycota</taxon>
        <taxon>Agaricomycotina</taxon>
        <taxon>Agaricomycetes</taxon>
        <taxon>Agaricomycetidae</taxon>
        <taxon>Agaricales</taxon>
        <taxon>Agaricineae</taxon>
        <taxon>Agaricaceae</taxon>
        <taxon>Macrolepiota</taxon>
    </lineage>
</organism>